<dbReference type="OrthoDB" id="9812531at2"/>
<dbReference type="PANTHER" id="PTHR47755:SF1">
    <property type="entry name" value="CELL DIVISION PROTEIN FTSX"/>
    <property type="match status" value="1"/>
</dbReference>
<organism evidence="14 16">
    <name type="scientific">Enterococcus raffinosus ATCC 49464</name>
    <dbReference type="NCBI Taxonomy" id="1158602"/>
    <lineage>
        <taxon>Bacteria</taxon>
        <taxon>Bacillati</taxon>
        <taxon>Bacillota</taxon>
        <taxon>Bacilli</taxon>
        <taxon>Lactobacillales</taxon>
        <taxon>Enterococcaceae</taxon>
        <taxon>Enterococcus</taxon>
    </lineage>
</organism>
<evidence type="ECO:0000256" key="1">
    <source>
        <dbReference type="ARBA" id="ARBA00004651"/>
    </source>
</evidence>
<protein>
    <recommendedName>
        <fullName evidence="3 10">Cell division protein FtsX</fullName>
    </recommendedName>
</protein>
<evidence type="ECO:0000256" key="4">
    <source>
        <dbReference type="ARBA" id="ARBA00022475"/>
    </source>
</evidence>
<feature type="transmembrane region" description="Helical" evidence="11">
    <location>
        <begin position="21"/>
        <end position="46"/>
    </location>
</feature>
<dbReference type="PANTHER" id="PTHR47755">
    <property type="entry name" value="CELL DIVISION PROTEIN FTSX"/>
    <property type="match status" value="1"/>
</dbReference>
<feature type="domain" description="ABC3 transporter permease C-terminal" evidence="12">
    <location>
        <begin position="174"/>
        <end position="291"/>
    </location>
</feature>
<keyword evidence="9 10" id="KW-0131">Cell cycle</keyword>
<feature type="transmembrane region" description="Helical" evidence="11">
    <location>
        <begin position="223"/>
        <end position="245"/>
    </location>
</feature>
<dbReference type="RefSeq" id="WP_010743907.1">
    <property type="nucleotide sequence ID" value="NZ_ASWF01000002.1"/>
</dbReference>
<dbReference type="Pfam" id="PF02687">
    <property type="entry name" value="FtsX"/>
    <property type="match status" value="1"/>
</dbReference>
<comment type="caution">
    <text evidence="14">The sequence shown here is derived from an EMBL/GenBank/DDBJ whole genome shotgun (WGS) entry which is preliminary data.</text>
</comment>
<dbReference type="Proteomes" id="UP000014158">
    <property type="component" value="Unassembled WGS sequence"/>
</dbReference>
<evidence type="ECO:0000256" key="2">
    <source>
        <dbReference type="ARBA" id="ARBA00007379"/>
    </source>
</evidence>
<evidence type="ECO:0000256" key="10">
    <source>
        <dbReference type="PIRNR" id="PIRNR003097"/>
    </source>
</evidence>
<dbReference type="HOGENOM" id="CLU_073546_2_2_9"/>
<keyword evidence="8 10" id="KW-0472">Membrane</keyword>
<keyword evidence="7 11" id="KW-1133">Transmembrane helix</keyword>
<evidence type="ECO:0000313" key="15">
    <source>
        <dbReference type="EMBL" id="EOT77829.1"/>
    </source>
</evidence>
<evidence type="ECO:0000256" key="6">
    <source>
        <dbReference type="ARBA" id="ARBA00022692"/>
    </source>
</evidence>
<dbReference type="eggNOG" id="COG2177">
    <property type="taxonomic scope" value="Bacteria"/>
</dbReference>
<keyword evidence="6 11" id="KW-0812">Transmembrane</keyword>
<comment type="similarity">
    <text evidence="2 10">Belongs to the ABC-4 integral membrane protein family. FtsX subfamily.</text>
</comment>
<accession>R2PGK4</accession>
<dbReference type="PIRSF" id="PIRSF003097">
    <property type="entry name" value="FtsX"/>
    <property type="match status" value="1"/>
</dbReference>
<name>R2PGK4_9ENTE</name>
<evidence type="ECO:0000256" key="7">
    <source>
        <dbReference type="ARBA" id="ARBA00022989"/>
    </source>
</evidence>
<comment type="function">
    <text evidence="10">Part of the ABC transporter FtsEX involved in asymmetric cellular division facilitating the initiation of sporulation.</text>
</comment>
<evidence type="ECO:0000313" key="14">
    <source>
        <dbReference type="EMBL" id="EOH82333.1"/>
    </source>
</evidence>
<dbReference type="InterPro" id="IPR004513">
    <property type="entry name" value="FtsX"/>
</dbReference>
<feature type="transmembrane region" description="Helical" evidence="11">
    <location>
        <begin position="265"/>
        <end position="289"/>
    </location>
</feature>
<dbReference type="EMBL" id="ASWF01000002">
    <property type="protein sequence ID" value="EOT77829.1"/>
    <property type="molecule type" value="Genomic_DNA"/>
</dbReference>
<dbReference type="Proteomes" id="UP000013877">
    <property type="component" value="Unassembled WGS sequence"/>
</dbReference>
<dbReference type="InterPro" id="IPR040690">
    <property type="entry name" value="FtsX_ECD"/>
</dbReference>
<comment type="subcellular location">
    <subcellularLocation>
        <location evidence="1">Cell membrane</location>
        <topology evidence="1">Multi-pass membrane protein</topology>
    </subcellularLocation>
</comment>
<dbReference type="PATRIC" id="fig|1158602.3.peg.583"/>
<dbReference type="Gene3D" id="3.30.70.3040">
    <property type="match status" value="1"/>
</dbReference>
<evidence type="ECO:0000256" key="9">
    <source>
        <dbReference type="ARBA" id="ARBA00023306"/>
    </source>
</evidence>
<dbReference type="AlphaFoldDB" id="R2PGK4"/>
<evidence type="ECO:0000259" key="13">
    <source>
        <dbReference type="Pfam" id="PF18075"/>
    </source>
</evidence>
<evidence type="ECO:0000259" key="12">
    <source>
        <dbReference type="Pfam" id="PF02687"/>
    </source>
</evidence>
<proteinExistence type="inferred from homology"/>
<sequence length="297" mass="32982">MIGYRIRKLWQESWQNISRHRFLSFASFFIMAITMTFVSVVLLVLVNLQSFSKQVEDSVEIQVFLVSTTQPEELPTIENQFKALENVESVTFVSRDAALKQLIQEYGSAFDLFEGDTNPLYDKFEVQVKEKAAIKQTAKALEAFPAVFQARYGSDTAEALLTSLGIVRRFGLLLTIVSLAVTMIVLFFTLMMSIRSRQREIQTRMLIGATPSYIRRPFIVQSVLLTVAGGLLALLVSLSGYGLFFSRFQGGVEASGYALSTLLQAGVPVAGIILTVSLLFGWLSAVIAVTSSIEYPK</sequence>
<dbReference type="GO" id="GO:0005886">
    <property type="term" value="C:plasma membrane"/>
    <property type="evidence" value="ECO:0007669"/>
    <property type="project" value="UniProtKB-SubCell"/>
</dbReference>
<dbReference type="Pfam" id="PF18075">
    <property type="entry name" value="FtsX_ECD"/>
    <property type="match status" value="1"/>
</dbReference>
<evidence type="ECO:0000256" key="3">
    <source>
        <dbReference type="ARBA" id="ARBA00021907"/>
    </source>
</evidence>
<dbReference type="InterPro" id="IPR003838">
    <property type="entry name" value="ABC3_permease_C"/>
</dbReference>
<evidence type="ECO:0000256" key="5">
    <source>
        <dbReference type="ARBA" id="ARBA00022618"/>
    </source>
</evidence>
<evidence type="ECO:0000256" key="11">
    <source>
        <dbReference type="SAM" id="Phobius"/>
    </source>
</evidence>
<dbReference type="GO" id="GO:0051301">
    <property type="term" value="P:cell division"/>
    <property type="evidence" value="ECO:0007669"/>
    <property type="project" value="UniProtKB-KW"/>
</dbReference>
<evidence type="ECO:0000256" key="8">
    <source>
        <dbReference type="ARBA" id="ARBA00023136"/>
    </source>
</evidence>
<feature type="transmembrane region" description="Helical" evidence="11">
    <location>
        <begin position="170"/>
        <end position="194"/>
    </location>
</feature>
<keyword evidence="17" id="KW-1185">Reference proteome</keyword>
<evidence type="ECO:0000313" key="17">
    <source>
        <dbReference type="Proteomes" id="UP000014158"/>
    </source>
</evidence>
<reference evidence="15 17" key="2">
    <citation type="submission" date="2013-03" db="EMBL/GenBank/DDBJ databases">
        <title>The Genome Sequence of Enterococcus raffinosus ATCC_49464 (PacBio/Illumina hybrid assembly).</title>
        <authorList>
            <consortium name="The Broad Institute Genomics Platform"/>
            <consortium name="The Broad Institute Genome Sequencing Center for Infectious Disease"/>
            <person name="Earl A."/>
            <person name="Russ C."/>
            <person name="Gilmore M."/>
            <person name="Surin D."/>
            <person name="Walker B."/>
            <person name="Young S."/>
            <person name="Zeng Q."/>
            <person name="Gargeya S."/>
            <person name="Fitzgerald M."/>
            <person name="Haas B."/>
            <person name="Abouelleil A."/>
            <person name="Allen A.W."/>
            <person name="Alvarado L."/>
            <person name="Arachchi H.M."/>
            <person name="Berlin A.M."/>
            <person name="Chapman S.B."/>
            <person name="Gainer-Dewar J."/>
            <person name="Goldberg J."/>
            <person name="Griggs A."/>
            <person name="Gujja S."/>
            <person name="Hansen M."/>
            <person name="Howarth C."/>
            <person name="Imamovic A."/>
            <person name="Ireland A."/>
            <person name="Larimer J."/>
            <person name="McCowan C."/>
            <person name="Murphy C."/>
            <person name="Pearson M."/>
            <person name="Poon T.W."/>
            <person name="Priest M."/>
            <person name="Roberts A."/>
            <person name="Saif S."/>
            <person name="Shea T."/>
            <person name="Sisk P."/>
            <person name="Sykes S."/>
            <person name="Wortman J."/>
            <person name="Nusbaum C."/>
            <person name="Birren B."/>
        </authorList>
    </citation>
    <scope>NUCLEOTIDE SEQUENCE [LARGE SCALE GENOMIC DNA]</scope>
    <source>
        <strain evidence="15 17">ATCC 49464</strain>
    </source>
</reference>
<evidence type="ECO:0000313" key="16">
    <source>
        <dbReference type="Proteomes" id="UP000013877"/>
    </source>
</evidence>
<dbReference type="EMBL" id="AJAL01000001">
    <property type="protein sequence ID" value="EOH82333.1"/>
    <property type="molecule type" value="Genomic_DNA"/>
</dbReference>
<feature type="domain" description="FtsX extracellular" evidence="13">
    <location>
        <begin position="59"/>
        <end position="147"/>
    </location>
</feature>
<keyword evidence="4 10" id="KW-1003">Cell membrane</keyword>
<keyword evidence="5 10" id="KW-0132">Cell division</keyword>
<reference evidence="14 16" key="1">
    <citation type="submission" date="2013-02" db="EMBL/GenBank/DDBJ databases">
        <title>The Genome Sequence of Enterococcus raffinosus ATCC_49464.</title>
        <authorList>
            <consortium name="The Broad Institute Genome Sequencing Platform"/>
            <consortium name="The Broad Institute Genome Sequencing Center for Infectious Disease"/>
            <person name="Earl A.M."/>
            <person name="Gilmore M.S."/>
            <person name="Lebreton F."/>
            <person name="Walker B."/>
            <person name="Young S.K."/>
            <person name="Zeng Q."/>
            <person name="Gargeya S."/>
            <person name="Fitzgerald M."/>
            <person name="Haas B."/>
            <person name="Abouelleil A."/>
            <person name="Alvarado L."/>
            <person name="Arachchi H.M."/>
            <person name="Berlin A.M."/>
            <person name="Chapman S.B."/>
            <person name="Dewar J."/>
            <person name="Goldberg J."/>
            <person name="Griggs A."/>
            <person name="Gujja S."/>
            <person name="Hansen M."/>
            <person name="Howarth C."/>
            <person name="Imamovic A."/>
            <person name="Larimer J."/>
            <person name="McCowan C."/>
            <person name="Murphy C."/>
            <person name="Neiman D."/>
            <person name="Pearson M."/>
            <person name="Priest M."/>
            <person name="Roberts A."/>
            <person name="Saif S."/>
            <person name="Shea T."/>
            <person name="Sisk P."/>
            <person name="Sykes S."/>
            <person name="Wortman J."/>
            <person name="Nusbaum C."/>
            <person name="Birren B."/>
        </authorList>
    </citation>
    <scope>NUCLEOTIDE SEQUENCE [LARGE SCALE GENOMIC DNA]</scope>
    <source>
        <strain evidence="14 16">ATCC 49464</strain>
    </source>
</reference>
<gene>
    <name evidence="15" type="ORF">I590_01366</name>
    <name evidence="14" type="ORF">UAK_00569</name>
</gene>